<evidence type="ECO:0000256" key="3">
    <source>
        <dbReference type="ARBA" id="ARBA00004958"/>
    </source>
</evidence>
<feature type="domain" description="ACT" evidence="12">
    <location>
        <begin position="327"/>
        <end position="401"/>
    </location>
</feature>
<dbReference type="EMBL" id="JBHTCQ010000001">
    <property type="protein sequence ID" value="MFC7404921.1"/>
    <property type="molecule type" value="Genomic_DNA"/>
</dbReference>
<evidence type="ECO:0000256" key="9">
    <source>
        <dbReference type="ARBA" id="ARBA00022624"/>
    </source>
</evidence>
<dbReference type="InterPro" id="IPR050147">
    <property type="entry name" value="Ser/Thr_Dehydratase"/>
</dbReference>
<evidence type="ECO:0000256" key="5">
    <source>
        <dbReference type="ARBA" id="ARBA00011447"/>
    </source>
</evidence>
<dbReference type="InterPro" id="IPR044561">
    <property type="entry name" value="ACT_ThrD-II-like"/>
</dbReference>
<evidence type="ECO:0000256" key="4">
    <source>
        <dbReference type="ARBA" id="ARBA00010869"/>
    </source>
</evidence>
<protein>
    <recommendedName>
        <fullName evidence="7">L-threonine dehydratase catabolic TdcB</fullName>
        <ecNumber evidence="6">4.3.1.19</ecNumber>
    </recommendedName>
</protein>
<dbReference type="InterPro" id="IPR005789">
    <property type="entry name" value="Thr_deHydtase_catblc"/>
</dbReference>
<proteinExistence type="inferred from homology"/>
<dbReference type="Proteomes" id="UP001596455">
    <property type="component" value="Unassembled WGS sequence"/>
</dbReference>
<dbReference type="CDD" id="cd04886">
    <property type="entry name" value="ACT_ThrD-II-like"/>
    <property type="match status" value="1"/>
</dbReference>
<sequence length="401" mass="41940">MTFDRRTFEQAAATLEGIVHRTPVEECSSLTEIVGTPVLLKTENLQHTGSFKLRGAYLRMSRLDEDEKASGVVAASAGNHAQGVALAARLLGLSARIVMPADAALPKVEATRRYGAEVVLTGPDIESALAAAREDAERTGRVLIHPYDHPDIVAGQGTIGLEIVQQVPDVRTIVVPTGGGGLLAGVAAAVHSVDPSIEVVGVQAATAAAYTASLEAGHPVLLREMNTMADGIAVGLPGEVPFRLITEHVREIRTVSEDLLSHAVLHMVERAKLVVEPSGAAGVAALLSAPSAFTGPVVVLLTGGNVDPLVLLGIIRHGMTAVGRYLQARVLVKDSPGSLARLLAALAETGANVVDISHTRTWTGLAVDEVAITVEMETKGPEHRDAVVARLREQGYPVLAP</sequence>
<name>A0ABW2Q5Y0_9MICO</name>
<keyword evidence="9" id="KW-0100">Branched-chain amino acid biosynthesis</keyword>
<dbReference type="InterPro" id="IPR000634">
    <property type="entry name" value="Ser/Thr_deHydtase_PyrdxlP-BS"/>
</dbReference>
<dbReference type="EC" id="4.3.1.19" evidence="6"/>
<evidence type="ECO:0000313" key="14">
    <source>
        <dbReference type="Proteomes" id="UP001596455"/>
    </source>
</evidence>
<evidence type="ECO:0000256" key="7">
    <source>
        <dbReference type="ARBA" id="ARBA00022248"/>
    </source>
</evidence>
<comment type="pathway">
    <text evidence="3">Amino-acid degradation; L-threonine degradation via propanoate pathway; propanoate from L-threonine: step 1/4.</text>
</comment>
<evidence type="ECO:0000256" key="10">
    <source>
        <dbReference type="ARBA" id="ARBA00022898"/>
    </source>
</evidence>
<evidence type="ECO:0000259" key="12">
    <source>
        <dbReference type="PROSITE" id="PS51671"/>
    </source>
</evidence>
<keyword evidence="14" id="KW-1185">Reference proteome</keyword>
<dbReference type="Gene3D" id="3.40.50.1100">
    <property type="match status" value="2"/>
</dbReference>
<comment type="subunit">
    <text evidence="5">In the native structure, TdcB is in a dimeric form, whereas in the TdcB-AMP complex, it exists in a tetrameric form (dimer of dimers).</text>
</comment>
<evidence type="ECO:0000256" key="2">
    <source>
        <dbReference type="ARBA" id="ARBA00004810"/>
    </source>
</evidence>
<keyword evidence="8" id="KW-0021">Allosteric enzyme</keyword>
<comment type="similarity">
    <text evidence="4">Belongs to the serine/threonine dehydratase family.</text>
</comment>
<dbReference type="PANTHER" id="PTHR48078:SF6">
    <property type="entry name" value="L-THREONINE DEHYDRATASE CATABOLIC TDCB"/>
    <property type="match status" value="1"/>
</dbReference>
<organism evidence="13 14">
    <name type="scientific">Georgenia alba</name>
    <dbReference type="NCBI Taxonomy" id="2233858"/>
    <lineage>
        <taxon>Bacteria</taxon>
        <taxon>Bacillati</taxon>
        <taxon>Actinomycetota</taxon>
        <taxon>Actinomycetes</taxon>
        <taxon>Micrococcales</taxon>
        <taxon>Bogoriellaceae</taxon>
        <taxon>Georgenia</taxon>
    </lineage>
</organism>
<dbReference type="RefSeq" id="WP_382392774.1">
    <property type="nucleotide sequence ID" value="NZ_JBHTCQ010000001.1"/>
</dbReference>
<dbReference type="InterPro" id="IPR001926">
    <property type="entry name" value="TrpB-like_PALP"/>
</dbReference>
<evidence type="ECO:0000256" key="6">
    <source>
        <dbReference type="ARBA" id="ARBA00012096"/>
    </source>
</evidence>
<evidence type="ECO:0000256" key="11">
    <source>
        <dbReference type="ARBA" id="ARBA00023239"/>
    </source>
</evidence>
<dbReference type="GO" id="GO:0004794">
    <property type="term" value="F:threonine deaminase activity"/>
    <property type="evidence" value="ECO:0007669"/>
    <property type="project" value="UniProtKB-EC"/>
</dbReference>
<dbReference type="PANTHER" id="PTHR48078">
    <property type="entry name" value="THREONINE DEHYDRATASE, MITOCHONDRIAL-RELATED"/>
    <property type="match status" value="1"/>
</dbReference>
<dbReference type="PROSITE" id="PS00165">
    <property type="entry name" value="DEHYDRATASE_SER_THR"/>
    <property type="match status" value="1"/>
</dbReference>
<gene>
    <name evidence="13" type="primary">ilvA</name>
    <name evidence="13" type="ORF">ACFQQL_07355</name>
</gene>
<dbReference type="InterPro" id="IPR045865">
    <property type="entry name" value="ACT-like_dom_sf"/>
</dbReference>
<comment type="cofactor">
    <cofactor evidence="1">
        <name>pyridoxal 5'-phosphate</name>
        <dbReference type="ChEBI" id="CHEBI:597326"/>
    </cofactor>
</comment>
<evidence type="ECO:0000256" key="8">
    <source>
        <dbReference type="ARBA" id="ARBA00022533"/>
    </source>
</evidence>
<evidence type="ECO:0000313" key="13">
    <source>
        <dbReference type="EMBL" id="MFC7404921.1"/>
    </source>
</evidence>
<keyword evidence="10" id="KW-0663">Pyridoxal phosphate</keyword>
<keyword evidence="9" id="KW-0412">Isoleucine biosynthesis</keyword>
<dbReference type="SUPFAM" id="SSF53686">
    <property type="entry name" value="Tryptophan synthase beta subunit-like PLP-dependent enzymes"/>
    <property type="match status" value="1"/>
</dbReference>
<dbReference type="PROSITE" id="PS51671">
    <property type="entry name" value="ACT"/>
    <property type="match status" value="1"/>
</dbReference>
<dbReference type="InterPro" id="IPR002912">
    <property type="entry name" value="ACT_dom"/>
</dbReference>
<keyword evidence="9" id="KW-0028">Amino-acid biosynthesis</keyword>
<dbReference type="NCBIfam" id="TIGR01127">
    <property type="entry name" value="ilvA_1Cterm"/>
    <property type="match status" value="1"/>
</dbReference>
<accession>A0ABW2Q5Y0</accession>
<reference evidence="14" key="1">
    <citation type="journal article" date="2019" name="Int. J. Syst. Evol. Microbiol.">
        <title>The Global Catalogue of Microorganisms (GCM) 10K type strain sequencing project: providing services to taxonomists for standard genome sequencing and annotation.</title>
        <authorList>
            <consortium name="The Broad Institute Genomics Platform"/>
            <consortium name="The Broad Institute Genome Sequencing Center for Infectious Disease"/>
            <person name="Wu L."/>
            <person name="Ma J."/>
        </authorList>
    </citation>
    <scope>NUCLEOTIDE SEQUENCE [LARGE SCALE GENOMIC DNA]</scope>
    <source>
        <strain evidence="14">JCM 1490</strain>
    </source>
</reference>
<dbReference type="SUPFAM" id="SSF55021">
    <property type="entry name" value="ACT-like"/>
    <property type="match status" value="1"/>
</dbReference>
<dbReference type="Pfam" id="PF00291">
    <property type="entry name" value="PALP"/>
    <property type="match status" value="1"/>
</dbReference>
<keyword evidence="11 13" id="KW-0456">Lyase</keyword>
<dbReference type="Pfam" id="PF01842">
    <property type="entry name" value="ACT"/>
    <property type="match status" value="1"/>
</dbReference>
<dbReference type="CDD" id="cd01562">
    <property type="entry name" value="Thr-dehyd"/>
    <property type="match status" value="1"/>
</dbReference>
<comment type="caution">
    <text evidence="13">The sequence shown here is derived from an EMBL/GenBank/DDBJ whole genome shotgun (WGS) entry which is preliminary data.</text>
</comment>
<dbReference type="InterPro" id="IPR036052">
    <property type="entry name" value="TrpB-like_PALP_sf"/>
</dbReference>
<comment type="pathway">
    <text evidence="2">Amino-acid biosynthesis; L-isoleucine biosynthesis; 2-oxobutanoate from L-threonine: step 1/1.</text>
</comment>
<evidence type="ECO:0000256" key="1">
    <source>
        <dbReference type="ARBA" id="ARBA00001933"/>
    </source>
</evidence>